<comment type="cofactor">
    <cofactor evidence="4">
        <name>Mg(2+)</name>
        <dbReference type="ChEBI" id="CHEBI:18420"/>
    </cofactor>
</comment>
<evidence type="ECO:0000256" key="2">
    <source>
        <dbReference type="ARBA" id="ARBA00001936"/>
    </source>
</evidence>
<keyword evidence="16" id="KW-1185">Reference proteome</keyword>
<dbReference type="GO" id="GO:0005737">
    <property type="term" value="C:cytoplasm"/>
    <property type="evidence" value="ECO:0007669"/>
    <property type="project" value="TreeGrafter"/>
</dbReference>
<feature type="region of interest" description="Disordered" evidence="13">
    <location>
        <begin position="534"/>
        <end position="706"/>
    </location>
</feature>
<feature type="compositionally biased region" description="Basic and acidic residues" evidence="13">
    <location>
        <begin position="565"/>
        <end position="602"/>
    </location>
</feature>
<dbReference type="InterPro" id="IPR039356">
    <property type="entry name" value="YfbR/HDDC2"/>
</dbReference>
<feature type="region of interest" description="Disordered" evidence="13">
    <location>
        <begin position="215"/>
        <end position="306"/>
    </location>
</feature>
<comment type="subunit">
    <text evidence="7">Homodimer.</text>
</comment>
<feature type="compositionally biased region" description="Basic and acidic residues" evidence="13">
    <location>
        <begin position="663"/>
        <end position="678"/>
    </location>
</feature>
<feature type="region of interest" description="Disordered" evidence="13">
    <location>
        <begin position="392"/>
        <end position="417"/>
    </location>
</feature>
<dbReference type="InParanoid" id="A0A066W3K3"/>
<evidence type="ECO:0000313" key="15">
    <source>
        <dbReference type="EMBL" id="KDN47133.1"/>
    </source>
</evidence>
<dbReference type="SMART" id="SM00471">
    <property type="entry name" value="HDc"/>
    <property type="match status" value="1"/>
</dbReference>
<feature type="compositionally biased region" description="Polar residues" evidence="13">
    <location>
        <begin position="616"/>
        <end position="625"/>
    </location>
</feature>
<dbReference type="EC" id="3.1.3.89" evidence="8"/>
<gene>
    <name evidence="15" type="ORF">K437DRAFT_255919</name>
</gene>
<evidence type="ECO:0000256" key="11">
    <source>
        <dbReference type="ARBA" id="ARBA00022842"/>
    </source>
</evidence>
<evidence type="ECO:0000256" key="10">
    <source>
        <dbReference type="ARBA" id="ARBA00022801"/>
    </source>
</evidence>
<dbReference type="Pfam" id="PF13023">
    <property type="entry name" value="HD_3"/>
    <property type="match status" value="1"/>
</dbReference>
<evidence type="ECO:0000256" key="8">
    <source>
        <dbReference type="ARBA" id="ARBA00012964"/>
    </source>
</evidence>
<dbReference type="EMBL" id="JMSN01000031">
    <property type="protein sequence ID" value="KDN47133.1"/>
    <property type="molecule type" value="Genomic_DNA"/>
</dbReference>
<evidence type="ECO:0000256" key="1">
    <source>
        <dbReference type="ARBA" id="ARBA00001638"/>
    </source>
</evidence>
<evidence type="ECO:0000256" key="12">
    <source>
        <dbReference type="ARBA" id="ARBA00023285"/>
    </source>
</evidence>
<dbReference type="GeneID" id="25264281"/>
<accession>A0A066W3K3</accession>
<feature type="compositionally biased region" description="Polar residues" evidence="13">
    <location>
        <begin position="402"/>
        <end position="417"/>
    </location>
</feature>
<keyword evidence="9" id="KW-0479">Metal-binding</keyword>
<feature type="region of interest" description="Disordered" evidence="13">
    <location>
        <begin position="988"/>
        <end position="1012"/>
    </location>
</feature>
<feature type="compositionally biased region" description="Acidic residues" evidence="13">
    <location>
        <begin position="554"/>
        <end position="564"/>
    </location>
</feature>
<feature type="region of interest" description="Disordered" evidence="13">
    <location>
        <begin position="749"/>
        <end position="768"/>
    </location>
</feature>
<evidence type="ECO:0000313" key="16">
    <source>
        <dbReference type="Proteomes" id="UP000027361"/>
    </source>
</evidence>
<evidence type="ECO:0000256" key="5">
    <source>
        <dbReference type="ARBA" id="ARBA00004074"/>
    </source>
</evidence>
<dbReference type="InterPro" id="IPR003607">
    <property type="entry name" value="HD/PDEase_dom"/>
</dbReference>
<dbReference type="GO" id="GO:0002953">
    <property type="term" value="F:5'-deoxynucleotidase activity"/>
    <property type="evidence" value="ECO:0007669"/>
    <property type="project" value="UniProtKB-EC"/>
</dbReference>
<evidence type="ECO:0000256" key="13">
    <source>
        <dbReference type="SAM" id="MobiDB-lite"/>
    </source>
</evidence>
<evidence type="ECO:0000256" key="7">
    <source>
        <dbReference type="ARBA" id="ARBA00011738"/>
    </source>
</evidence>
<comment type="function">
    <text evidence="5">Catalyzes the dephosphorylation of the nucleoside 5'-monophosphates deoxyadenosine monophosphate (dAMP), deoxycytidine monophosphate (dCMP), deoxyguanosine monophosphate (dGMP) and deoxythymidine monophosphate (dTMP).</text>
</comment>
<comment type="catalytic activity">
    <reaction evidence="1">
        <text>a 2'-deoxyribonucleoside 5'-phosphate + H2O = a 2'-deoxyribonucleoside + phosphate</text>
        <dbReference type="Rhea" id="RHEA:36167"/>
        <dbReference type="ChEBI" id="CHEBI:15377"/>
        <dbReference type="ChEBI" id="CHEBI:18274"/>
        <dbReference type="ChEBI" id="CHEBI:43474"/>
        <dbReference type="ChEBI" id="CHEBI:65317"/>
        <dbReference type="EC" id="3.1.3.89"/>
    </reaction>
</comment>
<feature type="compositionally biased region" description="Low complexity" evidence="13">
    <location>
        <begin position="297"/>
        <end position="306"/>
    </location>
</feature>
<dbReference type="GO" id="GO:0009159">
    <property type="term" value="P:deoxyribonucleoside monophosphate catabolic process"/>
    <property type="evidence" value="ECO:0007669"/>
    <property type="project" value="UniProtKB-ARBA"/>
</dbReference>
<dbReference type="InterPro" id="IPR006674">
    <property type="entry name" value="HD_domain"/>
</dbReference>
<keyword evidence="11" id="KW-0460">Magnesium</keyword>
<comment type="cofactor">
    <cofactor evidence="3">
        <name>Co(2+)</name>
        <dbReference type="ChEBI" id="CHEBI:48828"/>
    </cofactor>
</comment>
<comment type="caution">
    <text evidence="15">The sequence shown here is derived from an EMBL/GenBank/DDBJ whole genome shotgun (WGS) entry which is preliminary data.</text>
</comment>
<dbReference type="GO" id="GO:0046872">
    <property type="term" value="F:metal ion binding"/>
    <property type="evidence" value="ECO:0007669"/>
    <property type="project" value="UniProtKB-KW"/>
</dbReference>
<evidence type="ECO:0000256" key="4">
    <source>
        <dbReference type="ARBA" id="ARBA00001946"/>
    </source>
</evidence>
<dbReference type="HOGENOM" id="CLU_242433_0_0_1"/>
<dbReference type="PANTHER" id="PTHR11845:SF13">
    <property type="entry name" value="5'-DEOXYNUCLEOTIDASE HDDC2"/>
    <property type="match status" value="1"/>
</dbReference>
<feature type="region of interest" description="Disordered" evidence="13">
    <location>
        <begin position="441"/>
        <end position="473"/>
    </location>
</feature>
<dbReference type="RefSeq" id="XP_013243754.1">
    <property type="nucleotide sequence ID" value="XM_013388300.1"/>
</dbReference>
<feature type="compositionally biased region" description="Acidic residues" evidence="13">
    <location>
        <begin position="222"/>
        <end position="231"/>
    </location>
</feature>
<dbReference type="SUPFAM" id="SSF109604">
    <property type="entry name" value="HD-domain/PDEase-like"/>
    <property type="match status" value="1"/>
</dbReference>
<sequence length="1359" mass="146981">MASDELIASTSKSTASQSPQYGCLCLNVQLATQGLPVGEASISSQGGVAGMAQLFAVDSESFQVSYPSLVLRESISIKGQTCPALKCKHCDTIIYAVRKVASSGPSRLLGFQVASSSILQESSSSKADPHQAPAISPSAAPFRKSSVGSANSSSREREDQEREAAALSAAIIKPADGHVWILPGCLDGQGILQATESSLYSPIYGICLAPQSEEALARTEQDGEEEPEEELPLGRGRSRARRSSSSKISPATVKIFTTPSSGLPPVPSSLLHSPPASPSLSTAPGVPSSLSARYKSPTRASAASPTAQIFRYQNDFSSQLESRALKRLKQARAEADREIQALIAKHADVLQRMQAQAQLQGKVLMAEAEGRADAGTSAPSSFKQAHWTLEKSHGLGRRRSNESITTVTGNPATPSHSVLQDHSMVSSRGNFAPTPHEIGGTAMGRTRSDDPAGHTSIQPSAPVFPRRNPPMAAGARAINGVSANAASSSHTSIQTVSSLSALSASFAMRGRDPPMQPTITAEDWAAKKRLRERYPEGDHSAMNSEVNSVVNSEDSSEVEDEGGEDERGRGRDRGRDERGRGRSARPLELHHVASEQQHKAKESGPTFAPGSAHLGSKTTPSQAQLSIADVETEKQAGQAGEIVLKPRDPPPSGTEPLKPATRRARDNAEKGGAKDQQHRKSVAFAETTENVQAPTVDEDEQQEEGEIVNELLVDESDNAVFEIDEEVEREEAAAEEGKLGEDLVDEAVEDYPSSSDAEPSLAASMEGKPASISASLAMGGSLLALAAGETHQLTLEQQWSEPNFDPSSLRIEDFHTRHSASESSKRVALHNLQIAANDGPRRETERGNITSKGHISIGDAEARLSGLLAPHAPSHRDFWKKGKSRKVAKFELNDEEEEKWAAWKDRVQAKEVEAARRAQEEGDEDVSYSVPSGDEASPGSCAIQMMSGIGFSSIIRDGSSGFDREPKTSLPCNERMMVPSLRKAMRRAHIDKPSAAGAPSLPSIEDESPRSLRAGQVEASIAQRMADKQAQAEHSRSMVKNATDQVLPGSVSQKGFAFGQLTAQGACLASGVDPEVKSSVPSLKAPVAILAGIQAGAGSASSSPRRSPRPEYVPPPPPTSSSTVLQPDPAHMPKALKLFDVEPDKSFAVSEKGEEESEDIEKTLKFMHRLQMLKLNKRTGWLHHRVKRPESIADHMYRMALLAMLCPADDIDIGKCVMLALVHDLAEAEVGDLTPLDDVPKEEKLRREREAIDYYVHDLLESSPAALRIEKLWQEYEDRITKESKLVKDLDRFELCLQALEYEREYDIRDLQPFFGNSINLISHPRQRRWAKQLAIERQEMWAARGVNYKQEFVNGDVH</sequence>
<dbReference type="STRING" id="1037660.A0A066W3K3"/>
<evidence type="ECO:0000256" key="9">
    <source>
        <dbReference type="ARBA" id="ARBA00022723"/>
    </source>
</evidence>
<comment type="cofactor">
    <cofactor evidence="2">
        <name>Mn(2+)</name>
        <dbReference type="ChEBI" id="CHEBI:29035"/>
    </cofactor>
</comment>
<feature type="compositionally biased region" description="Acidic residues" evidence="13">
    <location>
        <begin position="696"/>
        <end position="706"/>
    </location>
</feature>
<dbReference type="OrthoDB" id="10254258at2759"/>
<dbReference type="Gene3D" id="1.10.3210.10">
    <property type="entry name" value="Hypothetical protein af1432"/>
    <property type="match status" value="1"/>
</dbReference>
<reference evidence="15 16" key="1">
    <citation type="submission" date="2014-05" db="EMBL/GenBank/DDBJ databases">
        <title>Draft genome sequence of a rare smut relative, Tilletiaria anomala UBC 951.</title>
        <authorList>
            <consortium name="DOE Joint Genome Institute"/>
            <person name="Toome M."/>
            <person name="Kuo A."/>
            <person name="Henrissat B."/>
            <person name="Lipzen A."/>
            <person name="Tritt A."/>
            <person name="Yoshinaga Y."/>
            <person name="Zane M."/>
            <person name="Barry K."/>
            <person name="Grigoriev I.V."/>
            <person name="Spatafora J.W."/>
            <person name="Aimea M.C."/>
        </authorList>
    </citation>
    <scope>NUCLEOTIDE SEQUENCE [LARGE SCALE GENOMIC DNA]</scope>
    <source>
        <strain evidence="15 16">UBC 951</strain>
    </source>
</reference>
<protein>
    <recommendedName>
        <fullName evidence="8">5'-deoxynucleotidase</fullName>
        <ecNumber evidence="8">3.1.3.89</ecNumber>
    </recommendedName>
</protein>
<dbReference type="FunFam" id="1.10.3210.10:FF:000011">
    <property type="entry name" value="HD domain-containing protein 2"/>
    <property type="match status" value="1"/>
</dbReference>
<feature type="region of interest" description="Disordered" evidence="13">
    <location>
        <begin position="122"/>
        <end position="162"/>
    </location>
</feature>
<feature type="region of interest" description="Disordered" evidence="13">
    <location>
        <begin position="1097"/>
        <end position="1129"/>
    </location>
</feature>
<dbReference type="PANTHER" id="PTHR11845">
    <property type="entry name" value="5'-DEOXYNUCLEOTIDASE HDDC2"/>
    <property type="match status" value="1"/>
</dbReference>
<evidence type="ECO:0000259" key="14">
    <source>
        <dbReference type="SMART" id="SM00471"/>
    </source>
</evidence>
<keyword evidence="10" id="KW-0378">Hydrolase</keyword>
<feature type="compositionally biased region" description="Low complexity" evidence="13">
    <location>
        <begin position="543"/>
        <end position="553"/>
    </location>
</feature>
<dbReference type="Proteomes" id="UP000027361">
    <property type="component" value="Unassembled WGS sequence"/>
</dbReference>
<proteinExistence type="inferred from homology"/>
<feature type="compositionally biased region" description="Low complexity" evidence="13">
    <location>
        <begin position="268"/>
        <end position="285"/>
    </location>
</feature>
<name>A0A066W3K3_TILAU</name>
<feature type="region of interest" description="Disordered" evidence="13">
    <location>
        <begin position="915"/>
        <end position="937"/>
    </location>
</feature>
<comment type="similarity">
    <text evidence="6">Belongs to the HDDC2 family.</text>
</comment>
<keyword evidence="12" id="KW-0170">Cobalt</keyword>
<dbReference type="OMA" id="FAMRGRE"/>
<evidence type="ECO:0000256" key="3">
    <source>
        <dbReference type="ARBA" id="ARBA00001941"/>
    </source>
</evidence>
<feature type="domain" description="HD/PDEase" evidence="14">
    <location>
        <begin position="1188"/>
        <end position="1305"/>
    </location>
</feature>
<evidence type="ECO:0000256" key="6">
    <source>
        <dbReference type="ARBA" id="ARBA00009999"/>
    </source>
</evidence>
<organism evidence="15 16">
    <name type="scientific">Tilletiaria anomala (strain ATCC 24038 / CBS 436.72 / UBC 951)</name>
    <dbReference type="NCBI Taxonomy" id="1037660"/>
    <lineage>
        <taxon>Eukaryota</taxon>
        <taxon>Fungi</taxon>
        <taxon>Dikarya</taxon>
        <taxon>Basidiomycota</taxon>
        <taxon>Ustilaginomycotina</taxon>
        <taxon>Exobasidiomycetes</taxon>
        <taxon>Georgefischeriales</taxon>
        <taxon>Tilletiariaceae</taxon>
        <taxon>Tilletiaria</taxon>
    </lineage>
</organism>